<sequence>MSSPDLQLESRTCAKPWCRVTLPAGYKFLTCRKCLDQSRESKQRVKANGGPSNTSQKRKRDIQDDTSGSQDAPTIQIRQNNNGSDSEDDEINEEEFSTYSTANELFRALRALSKQNKPLSFRGAFSWDDSSIAAKDKVQRMALQVWKVAGNRYTVKNHKVLKSGHYTRFWCSQDEERKRKPKKTSAPSAKKRDTPGMKRFPCKSLLIISYSARHGGAPMLHLHLEHHMPHVPYYDVRMPEGAADIIRQHADWLTPVQIAGKIRLEYPHVMPQQVSTAWAEISQIFWKRNDNQLTSLLILLTELGDEVDVFDVGTLPDGIEMVCWGMKKINEALKGKVVEIALDATYNTNSRHLELYTIMFEYDNAGFPASYCLLTTATAVEPGKRTCALRLWMDAVKTKYNVHPGYVHLDKDMAEIGASKAVWEAKISLCWWHLRRAVRTRLSSAKLGTTPYDAQRAHAEFAFIDSSFAPDSRPDQKDFEGGKPSLYMADDNQRISNIPNISTFTVPKLTVRLPPLPPKLPPALNASDLYDSEIEEILNSEDEDDESGNDPVGSKHHFCSPEFRQPIIDLMEQHYCAHPLIPGYAHPSLGGIKEWAVKKIYSFCVKNDLREVWAYIWENWYRAGRWELWARSVDNGIAILKTTMMVEAHWRRIKHDFLHHFHSPRIDLLAWILITKLAPPYYHHLSQMMTDSGRYRNLASWRKGFKAEWKKLEKRPITYPLSDKYRPDPSRWHLVQAVEPVPVTFFLEVKRNRSTPFWSHKALLFKDAKRTEVSMAVASMDLDSGDILTNHCYTVTGEEDEEIVDIGMGAQGQQIFDETIDDKCTLLLDFINAVQYQKQFKDHRFLHAFLQEGAGMLQMAKRCLDRERQYNSTRSQNPRTWDAGTSSVMFFKARPINSNQ</sequence>
<evidence type="ECO:0008006" key="4">
    <source>
        <dbReference type="Google" id="ProtNLM"/>
    </source>
</evidence>
<gene>
    <name evidence="2" type="ORF">DFJ43DRAFT_1194048</name>
</gene>
<keyword evidence="3" id="KW-1185">Reference proteome</keyword>
<feature type="compositionally biased region" description="Polar residues" evidence="1">
    <location>
        <begin position="65"/>
        <end position="79"/>
    </location>
</feature>
<accession>A0AA38J6P1</accession>
<organism evidence="2 3">
    <name type="scientific">Lentinula guzmanii</name>
    <dbReference type="NCBI Taxonomy" id="2804957"/>
    <lineage>
        <taxon>Eukaryota</taxon>
        <taxon>Fungi</taxon>
        <taxon>Dikarya</taxon>
        <taxon>Basidiomycota</taxon>
        <taxon>Agaricomycotina</taxon>
        <taxon>Agaricomycetes</taxon>
        <taxon>Agaricomycetidae</taxon>
        <taxon>Agaricales</taxon>
        <taxon>Marasmiineae</taxon>
        <taxon>Omphalotaceae</taxon>
        <taxon>Lentinula</taxon>
    </lineage>
</organism>
<dbReference type="AlphaFoldDB" id="A0AA38J6P1"/>
<protein>
    <recommendedName>
        <fullName evidence="4">MULE transposase domain-containing protein</fullName>
    </recommendedName>
</protein>
<name>A0AA38J6P1_9AGAR</name>
<evidence type="ECO:0000313" key="2">
    <source>
        <dbReference type="EMBL" id="KAJ3728022.1"/>
    </source>
</evidence>
<feature type="compositionally biased region" description="Acidic residues" evidence="1">
    <location>
        <begin position="85"/>
        <end position="94"/>
    </location>
</feature>
<comment type="caution">
    <text evidence="2">The sequence shown here is derived from an EMBL/GenBank/DDBJ whole genome shotgun (WGS) entry which is preliminary data.</text>
</comment>
<reference evidence="2" key="2">
    <citation type="journal article" date="2023" name="Proc. Natl. Acad. Sci. U.S.A.">
        <title>A global phylogenomic analysis of the shiitake genus Lentinula.</title>
        <authorList>
            <person name="Sierra-Patev S."/>
            <person name="Min B."/>
            <person name="Naranjo-Ortiz M."/>
            <person name="Looney B."/>
            <person name="Konkel Z."/>
            <person name="Slot J.C."/>
            <person name="Sakamoto Y."/>
            <person name="Steenwyk J.L."/>
            <person name="Rokas A."/>
            <person name="Carro J."/>
            <person name="Camarero S."/>
            <person name="Ferreira P."/>
            <person name="Molpeceres G."/>
            <person name="Ruiz-Duenas F.J."/>
            <person name="Serrano A."/>
            <person name="Henrissat B."/>
            <person name="Drula E."/>
            <person name="Hughes K.W."/>
            <person name="Mata J.L."/>
            <person name="Ishikawa N.K."/>
            <person name="Vargas-Isla R."/>
            <person name="Ushijima S."/>
            <person name="Smith C.A."/>
            <person name="Donoghue J."/>
            <person name="Ahrendt S."/>
            <person name="Andreopoulos W."/>
            <person name="He G."/>
            <person name="LaButti K."/>
            <person name="Lipzen A."/>
            <person name="Ng V."/>
            <person name="Riley R."/>
            <person name="Sandor L."/>
            <person name="Barry K."/>
            <person name="Martinez A.T."/>
            <person name="Xiao Y."/>
            <person name="Gibbons J.G."/>
            <person name="Terashima K."/>
            <person name="Grigoriev I.V."/>
            <person name="Hibbett D."/>
        </authorList>
    </citation>
    <scope>NUCLEOTIDE SEQUENCE</scope>
    <source>
        <strain evidence="2">ET3784</strain>
    </source>
</reference>
<dbReference type="EMBL" id="JANVFO010000040">
    <property type="protein sequence ID" value="KAJ3728022.1"/>
    <property type="molecule type" value="Genomic_DNA"/>
</dbReference>
<evidence type="ECO:0000313" key="3">
    <source>
        <dbReference type="Proteomes" id="UP001176059"/>
    </source>
</evidence>
<evidence type="ECO:0000256" key="1">
    <source>
        <dbReference type="SAM" id="MobiDB-lite"/>
    </source>
</evidence>
<feature type="region of interest" description="Disordered" evidence="1">
    <location>
        <begin position="173"/>
        <end position="195"/>
    </location>
</feature>
<proteinExistence type="predicted"/>
<reference evidence="2" key="1">
    <citation type="submission" date="2022-08" db="EMBL/GenBank/DDBJ databases">
        <authorList>
            <consortium name="DOE Joint Genome Institute"/>
            <person name="Min B."/>
            <person name="Sierra-Patev S."/>
            <person name="Naranjo-Ortiz M."/>
            <person name="Looney B."/>
            <person name="Konkel Z."/>
            <person name="Slot J.C."/>
            <person name="Sakamoto Y."/>
            <person name="Steenwyk J.L."/>
            <person name="Rokas A."/>
            <person name="Carro J."/>
            <person name="Camarero S."/>
            <person name="Ferreira P."/>
            <person name="Molpeceres G."/>
            <person name="Ruiz-duenas F.J."/>
            <person name="Serrano A."/>
            <person name="Henrissat B."/>
            <person name="Drula E."/>
            <person name="Hughes K.W."/>
            <person name="Mata J.L."/>
            <person name="Ishikawa N.K."/>
            <person name="Vargas-Isla R."/>
            <person name="Ushijima S."/>
            <person name="Smith C.A."/>
            <person name="Ahrendt S."/>
            <person name="Andreopoulos W."/>
            <person name="He G."/>
            <person name="LaButti K."/>
            <person name="Lipzen A."/>
            <person name="Ng V."/>
            <person name="Riley R."/>
            <person name="Sandor L."/>
            <person name="Barry K."/>
            <person name="Martinez A.T."/>
            <person name="Xiao Y."/>
            <person name="Gibbons J.G."/>
            <person name="Terashima K."/>
            <person name="Hibbett D.S."/>
            <person name="Grigoriev I.V."/>
        </authorList>
    </citation>
    <scope>NUCLEOTIDE SEQUENCE</scope>
    <source>
        <strain evidence="2">ET3784</strain>
    </source>
</reference>
<feature type="region of interest" description="Disordered" evidence="1">
    <location>
        <begin position="40"/>
        <end position="94"/>
    </location>
</feature>
<dbReference type="Proteomes" id="UP001176059">
    <property type="component" value="Unassembled WGS sequence"/>
</dbReference>